<dbReference type="GO" id="GO:0046872">
    <property type="term" value="F:metal ion binding"/>
    <property type="evidence" value="ECO:0007669"/>
    <property type="project" value="UniProtKB-UniRule"/>
</dbReference>
<comment type="pathway">
    <text evidence="3 11">Cofactor biosynthesis; molybdopterin biosynthesis.</text>
</comment>
<dbReference type="AlphaFoldDB" id="A0A0D5LRZ2"/>
<keyword evidence="6 11" id="KW-0808">Transferase</keyword>
<dbReference type="NCBIfam" id="TIGR00177">
    <property type="entry name" value="molyb_syn"/>
    <property type="match status" value="1"/>
</dbReference>
<dbReference type="InterPro" id="IPR005110">
    <property type="entry name" value="MoeA_linker/N"/>
</dbReference>
<dbReference type="Gene3D" id="3.90.105.10">
    <property type="entry name" value="Molybdopterin biosynthesis moea protein, domain 2"/>
    <property type="match status" value="1"/>
</dbReference>
<comment type="similarity">
    <text evidence="4 11">Belongs to the MoeA family.</text>
</comment>
<evidence type="ECO:0000256" key="7">
    <source>
        <dbReference type="ARBA" id="ARBA00022723"/>
    </source>
</evidence>
<keyword evidence="5 11" id="KW-0500">Molybdenum</keyword>
<dbReference type="GO" id="GO:0005829">
    <property type="term" value="C:cytosol"/>
    <property type="evidence" value="ECO:0007669"/>
    <property type="project" value="TreeGrafter"/>
</dbReference>
<evidence type="ECO:0000256" key="5">
    <source>
        <dbReference type="ARBA" id="ARBA00022505"/>
    </source>
</evidence>
<dbReference type="SUPFAM" id="SSF63882">
    <property type="entry name" value="MoeA N-terminal region -like"/>
    <property type="match status" value="1"/>
</dbReference>
<evidence type="ECO:0000313" key="14">
    <source>
        <dbReference type="Proteomes" id="UP000032611"/>
    </source>
</evidence>
<protein>
    <recommendedName>
        <fullName evidence="11">Molybdopterin molybdenumtransferase</fullName>
        <ecNumber evidence="11">2.10.1.1</ecNumber>
    </recommendedName>
</protein>
<dbReference type="InterPro" id="IPR036135">
    <property type="entry name" value="MoeA_linker/N_sf"/>
</dbReference>
<dbReference type="EMBL" id="CP010803">
    <property type="protein sequence ID" value="AJY46949.1"/>
    <property type="molecule type" value="Genomic_DNA"/>
</dbReference>
<comment type="function">
    <text evidence="2 11">Catalyzes the insertion of molybdate into adenylated molybdopterin with the concomitant release of AMP.</text>
</comment>
<evidence type="ECO:0000256" key="1">
    <source>
        <dbReference type="ARBA" id="ARBA00001946"/>
    </source>
</evidence>
<accession>A0A0D5LRZ2</accession>
<sequence length="402" mass="41953">MPSSPLIPVEDARRILLERAQPVADAEVLPLADAQGRVLAEDVAARITQPPFDASAMDGYAVIADDATGPVRRLIGVAAAGDMPSVRVTPGTAMRIFTGAPIPEGADTVVIQENTEPAGEDRVRLVQVPAAGANIRRAGQDFAEGGLLLRKGALLDPRTLSLAAAGGHGTLSAHRRPRVAVLATGDELVPPGTLPGPGQISASGGIAIEALARENGAEVISLGIARDNEDELRTAIRAAKDADVLITIGGASVGDRDLIRPVLASLGVELDFWKIAMRPGKPLMVGRLGAMTVLGLPGNPVSSFVCGLIFVEPLIRRLAGLPERKRTDVARLGVALAADGPRLHYMRARFTDEAQTVVEPCESQDSALLATLAEAECLIARPPHADEAAAGETVEVLRLDPR</sequence>
<dbReference type="OrthoDB" id="9804758at2"/>
<dbReference type="InterPro" id="IPR038987">
    <property type="entry name" value="MoeA-like"/>
</dbReference>
<comment type="catalytic activity">
    <reaction evidence="10">
        <text>adenylyl-molybdopterin + molybdate = Mo-molybdopterin + AMP + H(+)</text>
        <dbReference type="Rhea" id="RHEA:35047"/>
        <dbReference type="ChEBI" id="CHEBI:15378"/>
        <dbReference type="ChEBI" id="CHEBI:36264"/>
        <dbReference type="ChEBI" id="CHEBI:62727"/>
        <dbReference type="ChEBI" id="CHEBI:71302"/>
        <dbReference type="ChEBI" id="CHEBI:456215"/>
        <dbReference type="EC" id="2.10.1.1"/>
    </reaction>
</comment>
<gene>
    <name evidence="13" type="ORF">TM49_16675</name>
</gene>
<dbReference type="Pfam" id="PF03454">
    <property type="entry name" value="MoeA_C"/>
    <property type="match status" value="1"/>
</dbReference>
<dbReference type="FunFam" id="2.170.190.11:FF:000001">
    <property type="entry name" value="Molybdopterin molybdenumtransferase"/>
    <property type="match status" value="1"/>
</dbReference>
<dbReference type="UniPathway" id="UPA00344"/>
<dbReference type="Gene3D" id="2.170.190.11">
    <property type="entry name" value="Molybdopterin biosynthesis moea protein, domain 3"/>
    <property type="match status" value="1"/>
</dbReference>
<dbReference type="PROSITE" id="PS01079">
    <property type="entry name" value="MOCF_BIOSYNTHESIS_2"/>
    <property type="match status" value="1"/>
</dbReference>
<keyword evidence="8 11" id="KW-0460">Magnesium</keyword>
<dbReference type="Pfam" id="PF03453">
    <property type="entry name" value="MoeA_N"/>
    <property type="match status" value="1"/>
</dbReference>
<evidence type="ECO:0000313" key="13">
    <source>
        <dbReference type="EMBL" id="AJY46949.1"/>
    </source>
</evidence>
<organism evidence="13 14">
    <name type="scientific">Martelella endophytica</name>
    <dbReference type="NCBI Taxonomy" id="1486262"/>
    <lineage>
        <taxon>Bacteria</taxon>
        <taxon>Pseudomonadati</taxon>
        <taxon>Pseudomonadota</taxon>
        <taxon>Alphaproteobacteria</taxon>
        <taxon>Hyphomicrobiales</taxon>
        <taxon>Aurantimonadaceae</taxon>
        <taxon>Martelella</taxon>
    </lineage>
</organism>
<comment type="cofactor">
    <cofactor evidence="1 11">
        <name>Mg(2+)</name>
        <dbReference type="ChEBI" id="CHEBI:18420"/>
    </cofactor>
</comment>
<evidence type="ECO:0000259" key="12">
    <source>
        <dbReference type="SMART" id="SM00852"/>
    </source>
</evidence>
<dbReference type="Pfam" id="PF00994">
    <property type="entry name" value="MoCF_biosynth"/>
    <property type="match status" value="1"/>
</dbReference>
<keyword evidence="14" id="KW-1185">Reference proteome</keyword>
<proteinExistence type="inferred from homology"/>
<dbReference type="InterPro" id="IPR036425">
    <property type="entry name" value="MoaB/Mog-like_dom_sf"/>
</dbReference>
<evidence type="ECO:0000256" key="11">
    <source>
        <dbReference type="RuleBase" id="RU365090"/>
    </source>
</evidence>
<feature type="domain" description="MoaB/Mog" evidence="12">
    <location>
        <begin position="180"/>
        <end position="317"/>
    </location>
</feature>
<dbReference type="PANTHER" id="PTHR10192">
    <property type="entry name" value="MOLYBDOPTERIN BIOSYNTHESIS PROTEIN"/>
    <property type="match status" value="1"/>
</dbReference>
<evidence type="ECO:0000256" key="10">
    <source>
        <dbReference type="ARBA" id="ARBA00047317"/>
    </source>
</evidence>
<dbReference type="SUPFAM" id="SSF63867">
    <property type="entry name" value="MoeA C-terminal domain-like"/>
    <property type="match status" value="1"/>
</dbReference>
<dbReference type="SMART" id="SM00852">
    <property type="entry name" value="MoCF_biosynth"/>
    <property type="match status" value="1"/>
</dbReference>
<dbReference type="CDD" id="cd00887">
    <property type="entry name" value="MoeA"/>
    <property type="match status" value="1"/>
</dbReference>
<evidence type="ECO:0000256" key="4">
    <source>
        <dbReference type="ARBA" id="ARBA00010763"/>
    </source>
</evidence>
<dbReference type="EC" id="2.10.1.1" evidence="11"/>
<reference evidence="13 14" key="1">
    <citation type="journal article" date="2015" name="Genome Announc.">
        <title>Complete genome sequence of Martelella endophytica YC6887, which has antifungal activity associated with a halophyte.</title>
        <authorList>
            <person name="Khan A."/>
            <person name="Khan H."/>
            <person name="Chung E.J."/>
            <person name="Hossain M.T."/>
            <person name="Chung Y.R."/>
        </authorList>
    </citation>
    <scope>NUCLEOTIDE SEQUENCE [LARGE SCALE GENOMIC DNA]</scope>
    <source>
        <strain evidence="13">YC6887</strain>
    </source>
</reference>
<evidence type="ECO:0000256" key="6">
    <source>
        <dbReference type="ARBA" id="ARBA00022679"/>
    </source>
</evidence>
<dbReference type="InterPro" id="IPR036688">
    <property type="entry name" value="MoeA_C_domain_IV_sf"/>
</dbReference>
<dbReference type="Gene3D" id="3.40.980.10">
    <property type="entry name" value="MoaB/Mog-like domain"/>
    <property type="match status" value="1"/>
</dbReference>
<name>A0A0D5LRZ2_MAREN</name>
<dbReference type="KEGG" id="mey:TM49_16675"/>
<dbReference type="InterPro" id="IPR008284">
    <property type="entry name" value="MoCF_biosynth_CS"/>
</dbReference>
<keyword evidence="7 11" id="KW-0479">Metal-binding</keyword>
<dbReference type="PATRIC" id="fig|1486262.3.peg.3449"/>
<dbReference type="InterPro" id="IPR001453">
    <property type="entry name" value="MoaB/Mog_dom"/>
</dbReference>
<dbReference type="RefSeq" id="WP_045682939.1">
    <property type="nucleotide sequence ID" value="NZ_CP010803.1"/>
</dbReference>
<dbReference type="HOGENOM" id="CLU_010186_7_0_5"/>
<evidence type="ECO:0000256" key="3">
    <source>
        <dbReference type="ARBA" id="ARBA00005046"/>
    </source>
</evidence>
<dbReference type="SUPFAM" id="SSF53218">
    <property type="entry name" value="Molybdenum cofactor biosynthesis proteins"/>
    <property type="match status" value="1"/>
</dbReference>
<evidence type="ECO:0000256" key="2">
    <source>
        <dbReference type="ARBA" id="ARBA00002901"/>
    </source>
</evidence>
<dbReference type="Gene3D" id="2.40.340.10">
    <property type="entry name" value="MoeA, C-terminal, domain IV"/>
    <property type="match status" value="1"/>
</dbReference>
<dbReference type="NCBIfam" id="NF045515">
    <property type="entry name" value="Glp_gephyrin"/>
    <property type="match status" value="1"/>
</dbReference>
<dbReference type="GO" id="GO:0061599">
    <property type="term" value="F:molybdopterin molybdotransferase activity"/>
    <property type="evidence" value="ECO:0007669"/>
    <property type="project" value="UniProtKB-UniRule"/>
</dbReference>
<dbReference type="GO" id="GO:0006777">
    <property type="term" value="P:Mo-molybdopterin cofactor biosynthetic process"/>
    <property type="evidence" value="ECO:0007669"/>
    <property type="project" value="UniProtKB-UniRule"/>
</dbReference>
<keyword evidence="9 11" id="KW-0501">Molybdenum cofactor biosynthesis</keyword>
<evidence type="ECO:0000256" key="9">
    <source>
        <dbReference type="ARBA" id="ARBA00023150"/>
    </source>
</evidence>
<dbReference type="FunFam" id="3.40.980.10:FF:000004">
    <property type="entry name" value="Molybdopterin molybdenumtransferase"/>
    <property type="match status" value="1"/>
</dbReference>
<dbReference type="STRING" id="1486262.TM49_16675"/>
<evidence type="ECO:0000256" key="8">
    <source>
        <dbReference type="ARBA" id="ARBA00022842"/>
    </source>
</evidence>
<dbReference type="InterPro" id="IPR005111">
    <property type="entry name" value="MoeA_C_domain_IV"/>
</dbReference>
<dbReference type="PANTHER" id="PTHR10192:SF5">
    <property type="entry name" value="GEPHYRIN"/>
    <property type="match status" value="1"/>
</dbReference>
<dbReference type="Proteomes" id="UP000032611">
    <property type="component" value="Chromosome"/>
</dbReference>